<evidence type="ECO:0000313" key="7">
    <source>
        <dbReference type="EMBL" id="QPM66887.1"/>
    </source>
</evidence>
<evidence type="ECO:0000313" key="8">
    <source>
        <dbReference type="Proteomes" id="UP000594463"/>
    </source>
</evidence>
<keyword evidence="3 5" id="KW-0687">Ribonucleoprotein</keyword>
<dbReference type="GO" id="GO:0006412">
    <property type="term" value="P:translation"/>
    <property type="evidence" value="ECO:0007669"/>
    <property type="project" value="UniProtKB-UniRule"/>
</dbReference>
<dbReference type="PIRSF" id="PIRSF002191">
    <property type="entry name" value="Ribosomal_L19"/>
    <property type="match status" value="1"/>
</dbReference>
<sequence length="117" mass="13578">MDKARLLRSVESAYMKEVPDIEPGQTVRVHLKVVEGDKERIQVFEGLVIALKSSGISRTITVRKMSFGIGIERVFPIHSPRIETIEIIRRGKVRRAKLYYLRGKSTKESRIEEKRER</sequence>
<evidence type="ECO:0000256" key="4">
    <source>
        <dbReference type="ARBA" id="ARBA00035171"/>
    </source>
</evidence>
<organism evidence="7 8">
    <name type="scientific">Atribacter laminatus</name>
    <dbReference type="NCBI Taxonomy" id="2847778"/>
    <lineage>
        <taxon>Bacteria</taxon>
        <taxon>Pseudomonadati</taxon>
        <taxon>Atribacterota</taxon>
        <taxon>Atribacteria</taxon>
        <taxon>Atribacterales</taxon>
        <taxon>Atribacteraceae</taxon>
        <taxon>Atribacter</taxon>
    </lineage>
</organism>
<dbReference type="InterPro" id="IPR008991">
    <property type="entry name" value="Translation_prot_SH3-like_sf"/>
</dbReference>
<dbReference type="GO" id="GO:0003735">
    <property type="term" value="F:structural constituent of ribosome"/>
    <property type="evidence" value="ECO:0007669"/>
    <property type="project" value="InterPro"/>
</dbReference>
<comment type="function">
    <text evidence="5 6">This protein is located at the 30S-50S ribosomal subunit interface and may play a role in the structure and function of the aminoacyl-tRNA binding site.</text>
</comment>
<dbReference type="InterPro" id="IPR018257">
    <property type="entry name" value="Ribosomal_bL19_CS"/>
</dbReference>
<dbReference type="InterPro" id="IPR001857">
    <property type="entry name" value="Ribosomal_bL19"/>
</dbReference>
<dbReference type="PANTHER" id="PTHR15680:SF9">
    <property type="entry name" value="LARGE RIBOSOMAL SUBUNIT PROTEIN BL19M"/>
    <property type="match status" value="1"/>
</dbReference>
<evidence type="ECO:0000256" key="6">
    <source>
        <dbReference type="RuleBase" id="RU000559"/>
    </source>
</evidence>
<dbReference type="PRINTS" id="PR00061">
    <property type="entry name" value="RIBOSOMALL19"/>
</dbReference>
<evidence type="ECO:0000256" key="1">
    <source>
        <dbReference type="ARBA" id="ARBA00005781"/>
    </source>
</evidence>
<evidence type="ECO:0000256" key="3">
    <source>
        <dbReference type="ARBA" id="ARBA00023274"/>
    </source>
</evidence>
<evidence type="ECO:0000256" key="5">
    <source>
        <dbReference type="HAMAP-Rule" id="MF_00402"/>
    </source>
</evidence>
<reference evidence="7 8" key="1">
    <citation type="journal article" date="2021" name="Nat. Commun.">
        <title>Isolation of a member of the candidate phylum Atribacteria reveals a unique cell membrane structure.</title>
        <authorList>
            <person name="Taiki K."/>
            <person name="Nobu M.K."/>
            <person name="Kusada H."/>
            <person name="Meng X.-Y."/>
            <person name="Hosoki N."/>
            <person name="Uematsu K."/>
            <person name="Yoshioka H."/>
            <person name="Kamagata Y."/>
            <person name="Tamaki H."/>
        </authorList>
    </citation>
    <scope>NUCLEOTIDE SEQUENCE [LARGE SCALE GENOMIC DNA]</scope>
    <source>
        <strain evidence="7 8">RT761</strain>
    </source>
</reference>
<gene>
    <name evidence="5 7" type="primary">rplS</name>
    <name evidence="7" type="ORF">RT761_00073</name>
</gene>
<proteinExistence type="inferred from homology"/>
<dbReference type="Proteomes" id="UP000594463">
    <property type="component" value="Chromosome"/>
</dbReference>
<dbReference type="InterPro" id="IPR038657">
    <property type="entry name" value="Ribosomal_bL19_sf"/>
</dbReference>
<dbReference type="EMBL" id="CP065383">
    <property type="protein sequence ID" value="QPM66887.1"/>
    <property type="molecule type" value="Genomic_DNA"/>
</dbReference>
<dbReference type="PROSITE" id="PS01015">
    <property type="entry name" value="RIBOSOMAL_L19"/>
    <property type="match status" value="1"/>
</dbReference>
<keyword evidence="8" id="KW-1185">Reference proteome</keyword>
<protein>
    <recommendedName>
        <fullName evidence="4 5">Large ribosomal subunit protein bL19</fullName>
    </recommendedName>
</protein>
<dbReference type="RefSeq" id="WP_218112116.1">
    <property type="nucleotide sequence ID" value="NZ_CP065383.1"/>
</dbReference>
<dbReference type="PANTHER" id="PTHR15680">
    <property type="entry name" value="RIBOSOMAL PROTEIN L19"/>
    <property type="match status" value="1"/>
</dbReference>
<comment type="similarity">
    <text evidence="1 5 6">Belongs to the bacterial ribosomal protein bL19 family.</text>
</comment>
<dbReference type="NCBIfam" id="TIGR01024">
    <property type="entry name" value="rplS_bact"/>
    <property type="match status" value="1"/>
</dbReference>
<name>A0A7T1F1N7_ATRLM</name>
<dbReference type="HAMAP" id="MF_00402">
    <property type="entry name" value="Ribosomal_bL19"/>
    <property type="match status" value="1"/>
</dbReference>
<dbReference type="SUPFAM" id="SSF50104">
    <property type="entry name" value="Translation proteins SH3-like domain"/>
    <property type="match status" value="1"/>
</dbReference>
<dbReference type="Pfam" id="PF01245">
    <property type="entry name" value="Ribosomal_L19"/>
    <property type="match status" value="1"/>
</dbReference>
<dbReference type="Gene3D" id="2.30.30.790">
    <property type="match status" value="1"/>
</dbReference>
<dbReference type="FunFam" id="2.30.30.790:FF:000001">
    <property type="entry name" value="50S ribosomal protein L19"/>
    <property type="match status" value="1"/>
</dbReference>
<evidence type="ECO:0000256" key="2">
    <source>
        <dbReference type="ARBA" id="ARBA00022980"/>
    </source>
</evidence>
<dbReference type="AlphaFoldDB" id="A0A7T1F1N7"/>
<keyword evidence="2 5" id="KW-0689">Ribosomal protein</keyword>
<accession>A0A7T1F1N7</accession>
<dbReference type="GO" id="GO:0022625">
    <property type="term" value="C:cytosolic large ribosomal subunit"/>
    <property type="evidence" value="ECO:0007669"/>
    <property type="project" value="TreeGrafter"/>
</dbReference>
<dbReference type="KEGG" id="alam:RT761_00073"/>